<protein>
    <submittedName>
        <fullName evidence="2">Uncharacterized protein</fullName>
    </submittedName>
</protein>
<dbReference type="Proteomes" id="UP000054477">
    <property type="component" value="Unassembled WGS sequence"/>
</dbReference>
<proteinExistence type="predicted"/>
<evidence type="ECO:0000313" key="2">
    <source>
        <dbReference type="EMBL" id="KIJ89874.1"/>
    </source>
</evidence>
<dbReference type="AlphaFoldDB" id="A0A0C9WGQ9"/>
<feature type="non-terminal residue" evidence="2">
    <location>
        <position position="1"/>
    </location>
</feature>
<evidence type="ECO:0000256" key="1">
    <source>
        <dbReference type="SAM" id="MobiDB-lite"/>
    </source>
</evidence>
<reference evidence="3" key="2">
    <citation type="submission" date="2015-01" db="EMBL/GenBank/DDBJ databases">
        <title>Evolutionary Origins and Diversification of the Mycorrhizal Mutualists.</title>
        <authorList>
            <consortium name="DOE Joint Genome Institute"/>
            <consortium name="Mycorrhizal Genomics Consortium"/>
            <person name="Kohler A."/>
            <person name="Kuo A."/>
            <person name="Nagy L.G."/>
            <person name="Floudas D."/>
            <person name="Copeland A."/>
            <person name="Barry K.W."/>
            <person name="Cichocki N."/>
            <person name="Veneault-Fourrey C."/>
            <person name="LaButti K."/>
            <person name="Lindquist E.A."/>
            <person name="Lipzen A."/>
            <person name="Lundell T."/>
            <person name="Morin E."/>
            <person name="Murat C."/>
            <person name="Riley R."/>
            <person name="Ohm R."/>
            <person name="Sun H."/>
            <person name="Tunlid A."/>
            <person name="Henrissat B."/>
            <person name="Grigoriev I.V."/>
            <person name="Hibbett D.S."/>
            <person name="Martin F."/>
        </authorList>
    </citation>
    <scope>NUCLEOTIDE SEQUENCE [LARGE SCALE GENOMIC DNA]</scope>
    <source>
        <strain evidence="3">LaAM-08-1</strain>
    </source>
</reference>
<feature type="compositionally biased region" description="Polar residues" evidence="1">
    <location>
        <begin position="45"/>
        <end position="67"/>
    </location>
</feature>
<dbReference type="OrthoDB" id="3365472at2759"/>
<feature type="region of interest" description="Disordered" evidence="1">
    <location>
        <begin position="1"/>
        <end position="67"/>
    </location>
</feature>
<keyword evidence="3" id="KW-1185">Reference proteome</keyword>
<dbReference type="EMBL" id="KN839389">
    <property type="protein sequence ID" value="KIJ89874.1"/>
    <property type="molecule type" value="Genomic_DNA"/>
</dbReference>
<name>A0A0C9WGQ9_9AGAR</name>
<organism evidence="2 3">
    <name type="scientific">Laccaria amethystina LaAM-08-1</name>
    <dbReference type="NCBI Taxonomy" id="1095629"/>
    <lineage>
        <taxon>Eukaryota</taxon>
        <taxon>Fungi</taxon>
        <taxon>Dikarya</taxon>
        <taxon>Basidiomycota</taxon>
        <taxon>Agaricomycotina</taxon>
        <taxon>Agaricomycetes</taxon>
        <taxon>Agaricomycetidae</taxon>
        <taxon>Agaricales</taxon>
        <taxon>Agaricineae</taxon>
        <taxon>Hydnangiaceae</taxon>
        <taxon>Laccaria</taxon>
    </lineage>
</organism>
<gene>
    <name evidence="2" type="ORF">K443DRAFT_687082</name>
</gene>
<sequence>AGWTDGSNAWRPSVYGLSSPKPSHADDSTKPYCTVSALSHRQGGRHSQSSIATLTRHTASLPSSSTEFRALQSPFRAPLFHPFSFITDLSRREIAGS</sequence>
<dbReference type="HOGENOM" id="CLU_2352279_0_0_1"/>
<evidence type="ECO:0000313" key="3">
    <source>
        <dbReference type="Proteomes" id="UP000054477"/>
    </source>
</evidence>
<accession>A0A0C9WGQ9</accession>
<reference evidence="2 3" key="1">
    <citation type="submission" date="2014-04" db="EMBL/GenBank/DDBJ databases">
        <authorList>
            <consortium name="DOE Joint Genome Institute"/>
            <person name="Kuo A."/>
            <person name="Kohler A."/>
            <person name="Nagy L.G."/>
            <person name="Floudas D."/>
            <person name="Copeland A."/>
            <person name="Barry K.W."/>
            <person name="Cichocki N."/>
            <person name="Veneault-Fourrey C."/>
            <person name="LaButti K."/>
            <person name="Lindquist E.A."/>
            <person name="Lipzen A."/>
            <person name="Lundell T."/>
            <person name="Morin E."/>
            <person name="Murat C."/>
            <person name="Sun H."/>
            <person name="Tunlid A."/>
            <person name="Henrissat B."/>
            <person name="Grigoriev I.V."/>
            <person name="Hibbett D.S."/>
            <person name="Martin F."/>
            <person name="Nordberg H.P."/>
            <person name="Cantor M.N."/>
            <person name="Hua S.X."/>
        </authorList>
    </citation>
    <scope>NUCLEOTIDE SEQUENCE [LARGE SCALE GENOMIC DNA]</scope>
    <source>
        <strain evidence="2 3">LaAM-08-1</strain>
    </source>
</reference>